<accession>A0AAD4TF69</accession>
<dbReference type="Gene3D" id="3.30.930.10">
    <property type="entry name" value="Bira Bifunctional Protein, Domain 2"/>
    <property type="match status" value="1"/>
</dbReference>
<name>A0AAD4TF69_9MAGN</name>
<reference evidence="1" key="1">
    <citation type="submission" date="2022-04" db="EMBL/GenBank/DDBJ databases">
        <title>A functionally conserved STORR gene fusion in Papaver species that diverged 16.8 million years ago.</title>
        <authorList>
            <person name="Catania T."/>
        </authorList>
    </citation>
    <scope>NUCLEOTIDE SEQUENCE</scope>
    <source>
        <strain evidence="1">S-188037</strain>
    </source>
</reference>
<dbReference type="AlphaFoldDB" id="A0AAD4TF69"/>
<sequence length="180" mass="20624">MDAEFQIRSSDLLTQLMESQLQLTTLLLTAEGLRFSLLSSKRPEKYLGEIETWDKAESALAETLDEFGTPWKIEMLSESIDETLDKGAAKEGTEELTNQLTAFLNEQGPGRLFFGSFSMEKLLKIVHDITQHFKTITRDDSVIVVWDSFLGLSCWMRRWLFTGLYKVWKASHANHDDGIR</sequence>
<dbReference type="Proteomes" id="UP001202328">
    <property type="component" value="Unassembled WGS sequence"/>
</dbReference>
<proteinExistence type="predicted"/>
<comment type="caution">
    <text evidence="1">The sequence shown here is derived from an EMBL/GenBank/DDBJ whole genome shotgun (WGS) entry which is preliminary data.</text>
</comment>
<dbReference type="InterPro" id="IPR045864">
    <property type="entry name" value="aa-tRNA-synth_II/BPL/LPL"/>
</dbReference>
<organism evidence="1 2">
    <name type="scientific">Papaver atlanticum</name>
    <dbReference type="NCBI Taxonomy" id="357466"/>
    <lineage>
        <taxon>Eukaryota</taxon>
        <taxon>Viridiplantae</taxon>
        <taxon>Streptophyta</taxon>
        <taxon>Embryophyta</taxon>
        <taxon>Tracheophyta</taxon>
        <taxon>Spermatophyta</taxon>
        <taxon>Magnoliopsida</taxon>
        <taxon>Ranunculales</taxon>
        <taxon>Papaveraceae</taxon>
        <taxon>Papaveroideae</taxon>
        <taxon>Papaver</taxon>
    </lineage>
</organism>
<evidence type="ECO:0000313" key="2">
    <source>
        <dbReference type="Proteomes" id="UP001202328"/>
    </source>
</evidence>
<dbReference type="EMBL" id="JAJJMB010002020">
    <property type="protein sequence ID" value="KAI3953996.1"/>
    <property type="molecule type" value="Genomic_DNA"/>
</dbReference>
<keyword evidence="2" id="KW-1185">Reference proteome</keyword>
<protein>
    <submittedName>
        <fullName evidence="1">Uncharacterized protein</fullName>
    </submittedName>
</protein>
<gene>
    <name evidence="1" type="ORF">MKW98_017820</name>
</gene>
<evidence type="ECO:0000313" key="1">
    <source>
        <dbReference type="EMBL" id="KAI3953996.1"/>
    </source>
</evidence>